<proteinExistence type="predicted"/>
<gene>
    <name evidence="2" type="ORF">DPMN_178825</name>
</gene>
<evidence type="ECO:0000313" key="2">
    <source>
        <dbReference type="EMBL" id="KAH3777384.1"/>
    </source>
</evidence>
<feature type="compositionally biased region" description="Basic residues" evidence="1">
    <location>
        <begin position="73"/>
        <end position="87"/>
    </location>
</feature>
<name>A0A9D4EBB6_DREPO</name>
<sequence>MELQKQKAITNHVQQNRLIAFKPKIKKNDDEYDDYSDFDELLTVKIEKNCTRTRPNSDRKQTETQRKKAEQRRSKRQLSKRRIKMRNTKRDQKQTYYQDIHDDDIYTIHKSSNDREVKIHDRKMCWVCRSRDIDDRIEDRFLESYERFLEEKYQEETDNCFADEIGGVDDEEQNQIKRLPYVQSPYDYLIDKKLDEKAHHIYFTDYEAFDEAYDRYIDEYVYQHMLINEPKDIYHRYVAQGWI</sequence>
<evidence type="ECO:0000313" key="3">
    <source>
        <dbReference type="Proteomes" id="UP000828390"/>
    </source>
</evidence>
<feature type="region of interest" description="Disordered" evidence="1">
    <location>
        <begin position="52"/>
        <end position="94"/>
    </location>
</feature>
<comment type="caution">
    <text evidence="2">The sequence shown here is derived from an EMBL/GenBank/DDBJ whole genome shotgun (WGS) entry which is preliminary data.</text>
</comment>
<feature type="compositionally biased region" description="Basic and acidic residues" evidence="1">
    <location>
        <begin position="52"/>
        <end position="72"/>
    </location>
</feature>
<dbReference type="AlphaFoldDB" id="A0A9D4EBB6"/>
<evidence type="ECO:0000256" key="1">
    <source>
        <dbReference type="SAM" id="MobiDB-lite"/>
    </source>
</evidence>
<dbReference type="EMBL" id="JAIWYP010000009">
    <property type="protein sequence ID" value="KAH3777384.1"/>
    <property type="molecule type" value="Genomic_DNA"/>
</dbReference>
<dbReference type="Proteomes" id="UP000828390">
    <property type="component" value="Unassembled WGS sequence"/>
</dbReference>
<reference evidence="2" key="2">
    <citation type="submission" date="2020-11" db="EMBL/GenBank/DDBJ databases">
        <authorList>
            <person name="McCartney M.A."/>
            <person name="Auch B."/>
            <person name="Kono T."/>
            <person name="Mallez S."/>
            <person name="Becker A."/>
            <person name="Gohl D.M."/>
            <person name="Silverstein K.A.T."/>
            <person name="Koren S."/>
            <person name="Bechman K.B."/>
            <person name="Herman A."/>
            <person name="Abrahante J.E."/>
            <person name="Garbe J."/>
        </authorList>
    </citation>
    <scope>NUCLEOTIDE SEQUENCE</scope>
    <source>
        <strain evidence="2">Duluth1</strain>
        <tissue evidence="2">Whole animal</tissue>
    </source>
</reference>
<organism evidence="2 3">
    <name type="scientific">Dreissena polymorpha</name>
    <name type="common">Zebra mussel</name>
    <name type="synonym">Mytilus polymorpha</name>
    <dbReference type="NCBI Taxonomy" id="45954"/>
    <lineage>
        <taxon>Eukaryota</taxon>
        <taxon>Metazoa</taxon>
        <taxon>Spiralia</taxon>
        <taxon>Lophotrochozoa</taxon>
        <taxon>Mollusca</taxon>
        <taxon>Bivalvia</taxon>
        <taxon>Autobranchia</taxon>
        <taxon>Heteroconchia</taxon>
        <taxon>Euheterodonta</taxon>
        <taxon>Imparidentia</taxon>
        <taxon>Neoheterodontei</taxon>
        <taxon>Myida</taxon>
        <taxon>Dreissenoidea</taxon>
        <taxon>Dreissenidae</taxon>
        <taxon>Dreissena</taxon>
    </lineage>
</organism>
<accession>A0A9D4EBB6</accession>
<reference evidence="2" key="1">
    <citation type="journal article" date="2019" name="bioRxiv">
        <title>The Genome of the Zebra Mussel, Dreissena polymorpha: A Resource for Invasive Species Research.</title>
        <authorList>
            <person name="McCartney M.A."/>
            <person name="Auch B."/>
            <person name="Kono T."/>
            <person name="Mallez S."/>
            <person name="Zhang Y."/>
            <person name="Obille A."/>
            <person name="Becker A."/>
            <person name="Abrahante J.E."/>
            <person name="Garbe J."/>
            <person name="Badalamenti J.P."/>
            <person name="Herman A."/>
            <person name="Mangelson H."/>
            <person name="Liachko I."/>
            <person name="Sullivan S."/>
            <person name="Sone E.D."/>
            <person name="Koren S."/>
            <person name="Silverstein K.A.T."/>
            <person name="Beckman K.B."/>
            <person name="Gohl D.M."/>
        </authorList>
    </citation>
    <scope>NUCLEOTIDE SEQUENCE</scope>
    <source>
        <strain evidence="2">Duluth1</strain>
        <tissue evidence="2">Whole animal</tissue>
    </source>
</reference>
<keyword evidence="3" id="KW-1185">Reference proteome</keyword>
<protein>
    <submittedName>
        <fullName evidence="2">Uncharacterized protein</fullName>
    </submittedName>
</protein>